<keyword evidence="2" id="KW-0813">Transport</keyword>
<dbReference type="SUPFAM" id="SSF49879">
    <property type="entry name" value="SMAD/FHA domain"/>
    <property type="match status" value="2"/>
</dbReference>
<dbReference type="InterPro" id="IPR027417">
    <property type="entry name" value="P-loop_NTPase"/>
</dbReference>
<feature type="region of interest" description="Disordered" evidence="9">
    <location>
        <begin position="526"/>
        <end position="555"/>
    </location>
</feature>
<keyword evidence="4 10" id="KW-0812">Transmembrane</keyword>
<evidence type="ECO:0000256" key="9">
    <source>
        <dbReference type="SAM" id="MobiDB-lite"/>
    </source>
</evidence>
<evidence type="ECO:0000256" key="4">
    <source>
        <dbReference type="ARBA" id="ARBA00022692"/>
    </source>
</evidence>
<dbReference type="AlphaFoldDB" id="A0A1J7CGY2"/>
<dbReference type="Pfam" id="PF01061">
    <property type="entry name" value="ABC2_membrane"/>
    <property type="match status" value="1"/>
</dbReference>
<dbReference type="Proteomes" id="UP000243342">
    <property type="component" value="Unassembled WGS sequence"/>
</dbReference>
<dbReference type="Pfam" id="PF00498">
    <property type="entry name" value="FHA"/>
    <property type="match status" value="2"/>
</dbReference>
<feature type="transmembrane region" description="Helical" evidence="10">
    <location>
        <begin position="737"/>
        <end position="758"/>
    </location>
</feature>
<evidence type="ECO:0000256" key="2">
    <source>
        <dbReference type="ARBA" id="ARBA00022448"/>
    </source>
</evidence>
<keyword evidence="5" id="KW-0547">Nucleotide-binding</keyword>
<dbReference type="FunFam" id="3.40.50.300:FF:000474">
    <property type="entry name" value="Putative ABC transporter ATP-binding subunit"/>
    <property type="match status" value="1"/>
</dbReference>
<feature type="compositionally biased region" description="Low complexity" evidence="9">
    <location>
        <begin position="526"/>
        <end position="546"/>
    </location>
</feature>
<dbReference type="PANTHER" id="PTHR48041:SF139">
    <property type="entry name" value="PROTEIN SCARLET"/>
    <property type="match status" value="1"/>
</dbReference>
<dbReference type="CDD" id="cd03213">
    <property type="entry name" value="ABCG_EPDR"/>
    <property type="match status" value="1"/>
</dbReference>
<keyword evidence="8 10" id="KW-0472">Membrane</keyword>
<gene>
    <name evidence="13" type="ORF">BIV57_03250</name>
</gene>
<dbReference type="GO" id="GO:0005524">
    <property type="term" value="F:ATP binding"/>
    <property type="evidence" value="ECO:0007669"/>
    <property type="project" value="UniProtKB-KW"/>
</dbReference>
<feature type="domain" description="FHA" evidence="11">
    <location>
        <begin position="1"/>
        <end position="39"/>
    </location>
</feature>
<feature type="transmembrane region" description="Helical" evidence="10">
    <location>
        <begin position="615"/>
        <end position="637"/>
    </location>
</feature>
<dbReference type="PROSITE" id="PS50006">
    <property type="entry name" value="FHA_DOMAIN"/>
    <property type="match status" value="2"/>
</dbReference>
<feature type="compositionally biased region" description="Low complexity" evidence="9">
    <location>
        <begin position="90"/>
        <end position="110"/>
    </location>
</feature>
<evidence type="ECO:0000256" key="3">
    <source>
        <dbReference type="ARBA" id="ARBA00022553"/>
    </source>
</evidence>
<sequence length="841" mass="90991">MFDDARVSWRHGTIGFDGSGWVLTDHGSTNGTYVNGQRTQVVQLMPGTVVNLGNPQDGPLLAFRGTAPEPAQAAQSNLHEARTQLAGPAVQMPQGAPPQAGMPPQQGMPPQGMPPQGMPPQQQVPAQAQFAQQPTAPRRPASGQHPEAGGNRAGGNVQPTAIRSLQGVGVVKIGRALDNDVVVDDLQSSRYHATLNLLPDGRAELVDLGSHNGTYVNGQQVRQQVIGPDDVVGIGHSSFRLVGNSLQEFEDTGEVSFSAHNLNVIVGKERMKILDSVSFGLNSKSLVAVLGPSGAGKSTLVKALTGYRPADEGSVLYDGRNLYREYAELRSRIGLVPQDDILHSQLTVRSALRYAAQLRFPGDTAHEERNARVEEVIRELGLEQRAGNRITALSGGQRKRVSVALELLTKPSLLFLDEPTSGLDPGMERQVMQMLRGLADDGRTCVVITHATESLDLCDRVLVLAVGGSVAYFGPPDEALPFFGVGRWSEVFDMLDRNKEFDWKGRYRSSEHHQLYSGELDAQQAQAAQQAAQQQMQPGGAMAMQPTARPPRPSSWGSQLWTLCRRYARVISSDKGFLGLSVALPLILGALVMVLPNKYGFKIPDPPTNAKGFPFYNKDAVTSLMIMVLAICFTGAANSVRELVKERVIYERERATGLSRSAYMMSKVIVLGIVTSIQGIVIALIGFNYRALPDKGLLLSSQSPFLEMTFTLVVLGIASLMIGMVLSAVVKSSEMTMPLLVLFAVVQVAFAGALFKIFGSAGVEQLAWLMPARWGLGALGASININRLSPPWDSSGKTDPIWNNTVGQWSIDIGILVAMALVCAFLVTRFLRRHEPEVMRK</sequence>
<dbReference type="InterPro" id="IPR050352">
    <property type="entry name" value="ABCG_transporters"/>
</dbReference>
<evidence type="ECO:0000256" key="7">
    <source>
        <dbReference type="ARBA" id="ARBA00022989"/>
    </source>
</evidence>
<dbReference type="STRING" id="1428644.BIV57_03250"/>
<evidence type="ECO:0000259" key="12">
    <source>
        <dbReference type="PROSITE" id="PS50893"/>
    </source>
</evidence>
<feature type="domain" description="FHA" evidence="11">
    <location>
        <begin position="171"/>
        <end position="221"/>
    </location>
</feature>
<evidence type="ECO:0000256" key="8">
    <source>
        <dbReference type="ARBA" id="ARBA00023136"/>
    </source>
</evidence>
<evidence type="ECO:0000256" key="10">
    <source>
        <dbReference type="SAM" id="Phobius"/>
    </source>
</evidence>
<dbReference type="EMBL" id="MLCF01000010">
    <property type="protein sequence ID" value="OIV38898.1"/>
    <property type="molecule type" value="Genomic_DNA"/>
</dbReference>
<evidence type="ECO:0000313" key="13">
    <source>
        <dbReference type="EMBL" id="OIV38898.1"/>
    </source>
</evidence>
<keyword evidence="3" id="KW-0597">Phosphoprotein</keyword>
<feature type="compositionally biased region" description="Low complexity" evidence="9">
    <location>
        <begin position="119"/>
        <end position="134"/>
    </location>
</feature>
<dbReference type="GO" id="GO:0140359">
    <property type="term" value="F:ABC-type transporter activity"/>
    <property type="evidence" value="ECO:0007669"/>
    <property type="project" value="InterPro"/>
</dbReference>
<dbReference type="Pfam" id="PF00005">
    <property type="entry name" value="ABC_tran"/>
    <property type="match status" value="1"/>
</dbReference>
<feature type="transmembrane region" description="Helical" evidence="10">
    <location>
        <begin position="809"/>
        <end position="831"/>
    </location>
</feature>
<dbReference type="PROSITE" id="PS50893">
    <property type="entry name" value="ABC_TRANSPORTER_2"/>
    <property type="match status" value="1"/>
</dbReference>
<comment type="subcellular location">
    <subcellularLocation>
        <location evidence="1">Membrane</location>
        <topology evidence="1">Multi-pass membrane protein</topology>
    </subcellularLocation>
</comment>
<dbReference type="InterPro" id="IPR000253">
    <property type="entry name" value="FHA_dom"/>
</dbReference>
<feature type="transmembrane region" description="Helical" evidence="10">
    <location>
        <begin position="576"/>
        <end position="595"/>
    </location>
</feature>
<evidence type="ECO:0000259" key="11">
    <source>
        <dbReference type="PROSITE" id="PS50006"/>
    </source>
</evidence>
<organism evidence="13 14">
    <name type="scientific">Mangrovactinospora gilvigrisea</name>
    <dbReference type="NCBI Taxonomy" id="1428644"/>
    <lineage>
        <taxon>Bacteria</taxon>
        <taxon>Bacillati</taxon>
        <taxon>Actinomycetota</taxon>
        <taxon>Actinomycetes</taxon>
        <taxon>Kitasatosporales</taxon>
        <taxon>Streptomycetaceae</taxon>
        <taxon>Mangrovactinospora</taxon>
    </lineage>
</organism>
<dbReference type="InterPro" id="IPR003439">
    <property type="entry name" value="ABC_transporter-like_ATP-bd"/>
</dbReference>
<accession>A0A1J7CGY2</accession>
<reference evidence="13 14" key="1">
    <citation type="submission" date="2016-10" db="EMBL/GenBank/DDBJ databases">
        <title>Genome sequence of Streptomyces gilvigriseus MUSC 26.</title>
        <authorList>
            <person name="Lee L.-H."/>
            <person name="Ser H.-L."/>
        </authorList>
    </citation>
    <scope>NUCLEOTIDE SEQUENCE [LARGE SCALE GENOMIC DNA]</scope>
    <source>
        <strain evidence="13 14">MUSC 26</strain>
    </source>
</reference>
<protein>
    <submittedName>
        <fullName evidence="13">ABC transporter ATP-binding protein</fullName>
    </submittedName>
</protein>
<dbReference type="CDD" id="cd00060">
    <property type="entry name" value="FHA"/>
    <property type="match status" value="1"/>
</dbReference>
<dbReference type="SUPFAM" id="SSF52540">
    <property type="entry name" value="P-loop containing nucleoside triphosphate hydrolases"/>
    <property type="match status" value="1"/>
</dbReference>
<dbReference type="InterPro" id="IPR017871">
    <property type="entry name" value="ABC_transporter-like_CS"/>
</dbReference>
<evidence type="ECO:0000256" key="5">
    <source>
        <dbReference type="ARBA" id="ARBA00022741"/>
    </source>
</evidence>
<evidence type="ECO:0000256" key="6">
    <source>
        <dbReference type="ARBA" id="ARBA00022840"/>
    </source>
</evidence>
<evidence type="ECO:0000313" key="14">
    <source>
        <dbReference type="Proteomes" id="UP000243342"/>
    </source>
</evidence>
<dbReference type="SMART" id="SM00382">
    <property type="entry name" value="AAA"/>
    <property type="match status" value="1"/>
</dbReference>
<keyword evidence="6 13" id="KW-0067">ATP-binding</keyword>
<comment type="caution">
    <text evidence="13">The sequence shown here is derived from an EMBL/GenBank/DDBJ whole genome shotgun (WGS) entry which is preliminary data.</text>
</comment>
<evidence type="ECO:0000256" key="1">
    <source>
        <dbReference type="ARBA" id="ARBA00004141"/>
    </source>
</evidence>
<dbReference type="InterPro" id="IPR013525">
    <property type="entry name" value="ABC2_TM"/>
</dbReference>
<name>A0A1J7CGY2_9ACTN</name>
<dbReference type="PANTHER" id="PTHR48041">
    <property type="entry name" value="ABC TRANSPORTER G FAMILY MEMBER 28"/>
    <property type="match status" value="1"/>
</dbReference>
<feature type="domain" description="ABC transporter" evidence="12">
    <location>
        <begin position="259"/>
        <end position="491"/>
    </location>
</feature>
<dbReference type="GO" id="GO:0016020">
    <property type="term" value="C:membrane"/>
    <property type="evidence" value="ECO:0007669"/>
    <property type="project" value="UniProtKB-SubCell"/>
</dbReference>
<feature type="transmembrane region" description="Helical" evidence="10">
    <location>
        <begin position="668"/>
        <end position="689"/>
    </location>
</feature>
<keyword evidence="14" id="KW-1185">Reference proteome</keyword>
<dbReference type="InterPro" id="IPR008984">
    <property type="entry name" value="SMAD_FHA_dom_sf"/>
</dbReference>
<proteinExistence type="predicted"/>
<feature type="region of interest" description="Disordered" evidence="9">
    <location>
        <begin position="90"/>
        <end position="158"/>
    </location>
</feature>
<keyword evidence="7 10" id="KW-1133">Transmembrane helix</keyword>
<dbReference type="Gene3D" id="3.40.50.300">
    <property type="entry name" value="P-loop containing nucleotide triphosphate hydrolases"/>
    <property type="match status" value="1"/>
</dbReference>
<dbReference type="PROSITE" id="PS00211">
    <property type="entry name" value="ABC_TRANSPORTER_1"/>
    <property type="match status" value="1"/>
</dbReference>
<dbReference type="InterPro" id="IPR003593">
    <property type="entry name" value="AAA+_ATPase"/>
</dbReference>
<dbReference type="Gene3D" id="2.60.200.20">
    <property type="match status" value="2"/>
</dbReference>
<dbReference type="SMART" id="SM00240">
    <property type="entry name" value="FHA"/>
    <property type="match status" value="2"/>
</dbReference>
<dbReference type="GO" id="GO:0016887">
    <property type="term" value="F:ATP hydrolysis activity"/>
    <property type="evidence" value="ECO:0007669"/>
    <property type="project" value="InterPro"/>
</dbReference>
<feature type="transmembrane region" description="Helical" evidence="10">
    <location>
        <begin position="709"/>
        <end position="730"/>
    </location>
</feature>